<dbReference type="InterPro" id="IPR036390">
    <property type="entry name" value="WH_DNA-bd_sf"/>
</dbReference>
<dbReference type="SUPFAM" id="SSF46785">
    <property type="entry name" value="Winged helix' DNA-binding domain"/>
    <property type="match status" value="1"/>
</dbReference>
<dbReference type="Pfam" id="PF10602">
    <property type="entry name" value="RPN7"/>
    <property type="match status" value="1"/>
</dbReference>
<dbReference type="Pfam" id="PF21154">
    <property type="entry name" value="RPN7_PSMD6_C"/>
    <property type="match status" value="1"/>
</dbReference>
<organism evidence="5 6">
    <name type="scientific">Diabrotica virgifera virgifera</name>
    <name type="common">western corn rootworm</name>
    <dbReference type="NCBI Taxonomy" id="50390"/>
    <lineage>
        <taxon>Eukaryota</taxon>
        <taxon>Metazoa</taxon>
        <taxon>Ecdysozoa</taxon>
        <taxon>Arthropoda</taxon>
        <taxon>Hexapoda</taxon>
        <taxon>Insecta</taxon>
        <taxon>Pterygota</taxon>
        <taxon>Neoptera</taxon>
        <taxon>Endopterygota</taxon>
        <taxon>Coleoptera</taxon>
        <taxon>Polyphaga</taxon>
        <taxon>Cucujiformia</taxon>
        <taxon>Chrysomeloidea</taxon>
        <taxon>Chrysomelidae</taxon>
        <taxon>Galerucinae</taxon>
        <taxon>Diabroticina</taxon>
        <taxon>Diabroticites</taxon>
        <taxon>Diabrotica</taxon>
    </lineage>
</organism>
<dbReference type="InterPro" id="IPR049549">
    <property type="entry name" value="RPN7_PSMD6_C"/>
</dbReference>
<dbReference type="SMART" id="SM00088">
    <property type="entry name" value="PINT"/>
    <property type="match status" value="1"/>
</dbReference>
<name>A0ABM5KP34_DIAVI</name>
<evidence type="ECO:0000313" key="6">
    <source>
        <dbReference type="Proteomes" id="UP001652700"/>
    </source>
</evidence>
<dbReference type="Proteomes" id="UP001652700">
    <property type="component" value="Unplaced"/>
</dbReference>
<sequence>MGTENFESETTLNIPNLQLAQLKFILSLPEYRNDEARKKELYEAIVAEDMAPYYEIVCNDLKWKLHKKLLKQMKERNEQVLVSMDEDIEASLKGLVAKDCAELYLNKANYLCKIGDKENAIKVLSHAYDQSFSVKNKLDNVFFCIRIGFFFMDFKLIESNVEKAEKLTEEESDWHSRNCFKIFKAIYSLIVRNFKSASQLLVDAISTFVCTEMITYEHFIKYTLISSVLTLNRNETKQRLIQNADMQQALQADNTFREYLYSLYNCDYKVFFQRLADVEVFMKQDMFLNPHYKSYVREMKIKAYDQLLSTYISVNLSYMSDQFGVCEDYIENDLSKFIAAGRLGYKIDKVSGIVVNQRKDRKTEIFQAVIKHGDILLNRVHKLGRVIEI</sequence>
<proteinExistence type="inferred from homology"/>
<dbReference type="InterPro" id="IPR045135">
    <property type="entry name" value="Rpn7_N"/>
</dbReference>
<keyword evidence="6" id="KW-1185">Reference proteome</keyword>
<dbReference type="PROSITE" id="PS50250">
    <property type="entry name" value="PCI"/>
    <property type="match status" value="1"/>
</dbReference>
<evidence type="ECO:0000313" key="5">
    <source>
        <dbReference type="EnsemblMetazoa" id="XP_050511933.1"/>
    </source>
</evidence>
<accession>A0ABM5KP34</accession>
<dbReference type="PANTHER" id="PTHR14145">
    <property type="entry name" value="26S PROTESOME SUBUNIT 6"/>
    <property type="match status" value="1"/>
</dbReference>
<protein>
    <recommendedName>
        <fullName evidence="2">26S proteasome non-ATPase regulatory subunit 6</fullName>
    </recommendedName>
</protein>
<reference evidence="5" key="1">
    <citation type="submission" date="2025-05" db="UniProtKB">
        <authorList>
            <consortium name="EnsemblMetazoa"/>
        </authorList>
    </citation>
    <scope>IDENTIFICATION</scope>
</reference>
<evidence type="ECO:0000259" key="4">
    <source>
        <dbReference type="PROSITE" id="PS50250"/>
    </source>
</evidence>
<evidence type="ECO:0000256" key="3">
    <source>
        <dbReference type="ARBA" id="ARBA00022942"/>
    </source>
</evidence>
<feature type="domain" description="PCI" evidence="4">
    <location>
        <begin position="193"/>
        <end position="361"/>
    </location>
</feature>
<dbReference type="RefSeq" id="XP_050511933.1">
    <property type="nucleotide sequence ID" value="XM_050655976.1"/>
</dbReference>
<dbReference type="PANTHER" id="PTHR14145:SF1">
    <property type="entry name" value="26S PROTEASOME NON-ATPASE REGULATORY SUBUNIT 6"/>
    <property type="match status" value="1"/>
</dbReference>
<dbReference type="InterPro" id="IPR011990">
    <property type="entry name" value="TPR-like_helical_dom_sf"/>
</dbReference>
<dbReference type="GeneID" id="114329406"/>
<dbReference type="SUPFAM" id="SSF48452">
    <property type="entry name" value="TPR-like"/>
    <property type="match status" value="1"/>
</dbReference>
<dbReference type="Gene3D" id="1.25.40.570">
    <property type="match status" value="1"/>
</dbReference>
<dbReference type="EnsemblMetazoa" id="XM_050655976.1">
    <property type="protein sequence ID" value="XP_050511933.1"/>
    <property type="gene ID" value="LOC114329406"/>
</dbReference>
<evidence type="ECO:0000256" key="1">
    <source>
        <dbReference type="ARBA" id="ARBA00005717"/>
    </source>
</evidence>
<dbReference type="Pfam" id="PF01399">
    <property type="entry name" value="PCI"/>
    <property type="match status" value="1"/>
</dbReference>
<dbReference type="InterPro" id="IPR019585">
    <property type="entry name" value="Rpn7/CSN1"/>
</dbReference>
<keyword evidence="3" id="KW-0647">Proteasome</keyword>
<comment type="similarity">
    <text evidence="1">Belongs to the proteasome subunit S10 family.</text>
</comment>
<dbReference type="InterPro" id="IPR000717">
    <property type="entry name" value="PCI_dom"/>
</dbReference>
<evidence type="ECO:0000256" key="2">
    <source>
        <dbReference type="ARBA" id="ARBA00014932"/>
    </source>
</evidence>